<dbReference type="Pfam" id="PF12937">
    <property type="entry name" value="F-box-like"/>
    <property type="match status" value="1"/>
</dbReference>
<dbReference type="SMART" id="SM00256">
    <property type="entry name" value="FBOX"/>
    <property type="match status" value="1"/>
</dbReference>
<protein>
    <recommendedName>
        <fullName evidence="2">F-box domain-containing protein</fullName>
    </recommendedName>
</protein>
<dbReference type="PROSITE" id="PS50181">
    <property type="entry name" value="FBOX"/>
    <property type="match status" value="1"/>
</dbReference>
<name>A0A6J3LVW4_9PEZI</name>
<gene>
    <name evidence="4" type="ORF">K489DRAFT_327169</name>
</gene>
<feature type="region of interest" description="Disordered" evidence="1">
    <location>
        <begin position="65"/>
        <end position="103"/>
    </location>
</feature>
<reference evidence="4" key="1">
    <citation type="submission" date="2020-01" db="EMBL/GenBank/DDBJ databases">
        <authorList>
            <consortium name="DOE Joint Genome Institute"/>
            <person name="Haridas S."/>
            <person name="Albert R."/>
            <person name="Binder M."/>
            <person name="Bloem J."/>
            <person name="Labutti K."/>
            <person name="Salamov A."/>
            <person name="Andreopoulos B."/>
            <person name="Baker S.E."/>
            <person name="Barry K."/>
            <person name="Bills G."/>
            <person name="Bluhm B.H."/>
            <person name="Cannon C."/>
            <person name="Castanera R."/>
            <person name="Culley D.E."/>
            <person name="Daum C."/>
            <person name="Ezra D."/>
            <person name="Gonzalez J.B."/>
            <person name="Henrissat B."/>
            <person name="Kuo A."/>
            <person name="Liang C."/>
            <person name="Lipzen A."/>
            <person name="Lutzoni F."/>
            <person name="Magnuson J."/>
            <person name="Mondo S."/>
            <person name="Nolan M."/>
            <person name="Ohm R."/>
            <person name="Pangilinan J."/>
            <person name="Park H.-J."/>
            <person name="Ramirez L."/>
            <person name="Alfaro M."/>
            <person name="Sun H."/>
            <person name="Tritt A."/>
            <person name="Yoshinaga Y."/>
            <person name="Zwiers L.-H."/>
            <person name="Turgeon B.G."/>
            <person name="Goodwin S.B."/>
            <person name="Spatafora J.W."/>
            <person name="Crous P.W."/>
            <person name="Grigoriev I.V."/>
        </authorList>
    </citation>
    <scope>NUCLEOTIDE SEQUENCE</scope>
    <source>
        <strain evidence="4">CBS 342.82</strain>
    </source>
</reference>
<dbReference type="GeneID" id="54359766"/>
<reference evidence="4" key="3">
    <citation type="submission" date="2025-08" db="UniProtKB">
        <authorList>
            <consortium name="RefSeq"/>
        </authorList>
    </citation>
    <scope>IDENTIFICATION</scope>
    <source>
        <strain evidence="4">CBS 342.82</strain>
    </source>
</reference>
<feature type="compositionally biased region" description="Polar residues" evidence="1">
    <location>
        <begin position="87"/>
        <end position="101"/>
    </location>
</feature>
<organism evidence="4">
    <name type="scientific">Dissoconium aciculare CBS 342.82</name>
    <dbReference type="NCBI Taxonomy" id="1314786"/>
    <lineage>
        <taxon>Eukaryota</taxon>
        <taxon>Fungi</taxon>
        <taxon>Dikarya</taxon>
        <taxon>Ascomycota</taxon>
        <taxon>Pezizomycotina</taxon>
        <taxon>Dothideomycetes</taxon>
        <taxon>Dothideomycetidae</taxon>
        <taxon>Mycosphaerellales</taxon>
        <taxon>Dissoconiaceae</taxon>
        <taxon>Dissoconium</taxon>
    </lineage>
</organism>
<dbReference type="RefSeq" id="XP_033455803.1">
    <property type="nucleotide sequence ID" value="XM_033601966.1"/>
</dbReference>
<evidence type="ECO:0000313" key="4">
    <source>
        <dbReference type="RefSeq" id="XP_033455803.1"/>
    </source>
</evidence>
<proteinExistence type="predicted"/>
<dbReference type="SUPFAM" id="SSF81383">
    <property type="entry name" value="F-box domain"/>
    <property type="match status" value="1"/>
</dbReference>
<sequence length="411" mass="46638">MSVISSDEPLGVQADNTSNHSSRTAEDEITITSVRRLHKKGPPVSNITSSDDFEEPLIDTTAKLTLRSKKTERLQRKSQRRSKKSTLSDASSPGSHNSKPTTILDLPPELLSQIILNLLPTDLLNLQLVSRSLRSFLTLHSASFTRTLLSTRYAHLSRSFWLPFPLSDETISPRAAHILRHPAYQEKLIIHKAPYTQHIPPPDPAEICSCVSCLLAWNNLCMILDYTFFAKTRLHRREPLPVIGRGQRPEWNERLLDTHREVVRRVVLGRRYGREGLMYAAVLQRYLEVVAVALTRKVKVKRSEDAKVETRPALTPWKAFGITDEEVRGGTDVFLGREGPASFEFPFSRDVYYSLDAYVPARKWSKGEGRWMYPAPGTVHANDVAWVEARFGDLVKQEDATTSVEERCREV</sequence>
<reference evidence="4" key="2">
    <citation type="submission" date="2020-04" db="EMBL/GenBank/DDBJ databases">
        <authorList>
            <consortium name="NCBI Genome Project"/>
        </authorList>
    </citation>
    <scope>NUCLEOTIDE SEQUENCE</scope>
    <source>
        <strain evidence="4">CBS 342.82</strain>
    </source>
</reference>
<keyword evidence="3" id="KW-1185">Reference proteome</keyword>
<accession>A0A6J3LVW4</accession>
<evidence type="ECO:0000259" key="2">
    <source>
        <dbReference type="PROSITE" id="PS50181"/>
    </source>
</evidence>
<feature type="domain" description="F-box" evidence="2">
    <location>
        <begin position="100"/>
        <end position="147"/>
    </location>
</feature>
<evidence type="ECO:0000313" key="3">
    <source>
        <dbReference type="Proteomes" id="UP000504637"/>
    </source>
</evidence>
<dbReference type="CDD" id="cd09917">
    <property type="entry name" value="F-box_SF"/>
    <property type="match status" value="1"/>
</dbReference>
<feature type="region of interest" description="Disordered" evidence="1">
    <location>
        <begin position="1"/>
        <end position="52"/>
    </location>
</feature>
<dbReference type="OrthoDB" id="3642468at2759"/>
<evidence type="ECO:0000256" key="1">
    <source>
        <dbReference type="SAM" id="MobiDB-lite"/>
    </source>
</evidence>
<dbReference type="InterPro" id="IPR036047">
    <property type="entry name" value="F-box-like_dom_sf"/>
</dbReference>
<dbReference type="InterPro" id="IPR001810">
    <property type="entry name" value="F-box_dom"/>
</dbReference>
<dbReference type="Proteomes" id="UP000504637">
    <property type="component" value="Unplaced"/>
</dbReference>
<dbReference type="AlphaFoldDB" id="A0A6J3LVW4"/>